<feature type="region of interest" description="Disordered" evidence="2">
    <location>
        <begin position="174"/>
        <end position="215"/>
    </location>
</feature>
<dbReference type="PANTHER" id="PTHR23159:SF31">
    <property type="entry name" value="CENTROSOME-ASSOCIATED PROTEIN CEP250 ISOFORM X1"/>
    <property type="match status" value="1"/>
</dbReference>
<reference evidence="3 4" key="1">
    <citation type="submission" date="2016-07" db="EMBL/GenBank/DDBJ databases">
        <title>Pervasive Adenine N6-methylation of Active Genes in Fungi.</title>
        <authorList>
            <consortium name="DOE Joint Genome Institute"/>
            <person name="Mondo S.J."/>
            <person name="Dannebaum R.O."/>
            <person name="Kuo R.C."/>
            <person name="Labutti K."/>
            <person name="Haridas S."/>
            <person name="Kuo A."/>
            <person name="Salamov A."/>
            <person name="Ahrendt S.R."/>
            <person name="Lipzen A."/>
            <person name="Sullivan W."/>
            <person name="Andreopoulos W.B."/>
            <person name="Clum A."/>
            <person name="Lindquist E."/>
            <person name="Daum C."/>
            <person name="Ramamoorthy G.K."/>
            <person name="Gryganskyi A."/>
            <person name="Culley D."/>
            <person name="Magnuson J.K."/>
            <person name="James T.Y."/>
            <person name="O'Malley M.A."/>
            <person name="Stajich J.E."/>
            <person name="Spatafora J.W."/>
            <person name="Visel A."/>
            <person name="Grigoriev I.V."/>
        </authorList>
    </citation>
    <scope>NUCLEOTIDE SEQUENCE [LARGE SCALE GENOMIC DNA]</scope>
    <source>
        <strain evidence="3 4">PL171</strain>
    </source>
</reference>
<proteinExistence type="predicted"/>
<evidence type="ECO:0000313" key="3">
    <source>
        <dbReference type="EMBL" id="ORZ36499.1"/>
    </source>
</evidence>
<keyword evidence="4" id="KW-1185">Reference proteome</keyword>
<feature type="region of interest" description="Disordered" evidence="2">
    <location>
        <begin position="931"/>
        <end position="1031"/>
    </location>
</feature>
<sequence>MRPSPGPAQGQSNYGHTSAPLATANAHGRPSQRVSTSSTDSSMSSSQQQRTRSGGLTPGSARMTSATTPSRSGVPPRTPSMSRSSASRGVSTSRMPGFNTNDAGATPNASRASVSDRRRSMSPSPAATYASARQRKALSINPAAPPAPEPVGQPTKRLTLSVLPSPLPSGDVMYSPGFSPTSSQFSRPSSMNGDDPNASFNHAFPTPPMPDSLDAFSRHLEHHGAAPESGDQHSQVRPAEDAHAIQDLRNKVEELLAENRMLKLDSATRAVSGVLSNQEREELDVKIRDLEAQLAHATLAKDVAVAEMQVSHSKQVEALEQALSELQSALAEKSRTLNEQAETITQFQVELSSRTIMASELDDISQTISVLETEAQQKHQQAARFEAELATALQDLKAARDSFAAMERDKRRVEAESDRYKARIGVLERELQSSTSTMDEFMKMGEDRVATFGKLHGELKSKSDRIETLTMELDKRQEMLNRTQSLLDEVTATAQASAQDVQRLTSRVKELESERDAMAQARDGKASDLQKLQAQFDQVTADLIDVQTKLAKANEECAVIPQLQDEIESLRRRDDQKRVLVSSLETELGHANESKAEMEQVLADKTRQLASLDRDLSAKKQLIDQLQSEIDSVTSTASQLEHKTLSQTQQLKRLESQLEARSAALAAAENDLTDCQKKVTLLEQAVKGREGLQEKIAEMQAQFDSDKARLTQQLQNQISSLQRDLEASRTESSDLAAQLQSHLDDLSVAKALALSRAQDLGEAKHVIADMEQSLASSQARSTSLHEQLVTLRQAQEKLQDEYAQVLARNSELGSARGQLSVAEAKVQELTKHVAQQEAKNEALEKAVEDFKKQVASKDSQGSSVQARVVELEASLAEASAALIAKEQELKEMQGKVSHLKQSRRETMAQYMDSIDTLMADMMRLQAKYDEVTSKPADPNRLSTQSTPAPDSDRDEVVSNNHRMSMPVSGDSLDFSAPPRGSSRMRSQSVQGPSPRSSGASFDMKPVTVHDLPESYLHSFPGVPTSPNQLEE</sequence>
<accession>A0A1Y2HPN7</accession>
<dbReference type="PANTHER" id="PTHR23159">
    <property type="entry name" value="CENTROSOMAL PROTEIN 2"/>
    <property type="match status" value="1"/>
</dbReference>
<feature type="coiled-coil region" evidence="1">
    <location>
        <begin position="368"/>
        <end position="430"/>
    </location>
</feature>
<dbReference type="STRING" id="765915.A0A1Y2HPN7"/>
<feature type="compositionally biased region" description="Polar residues" evidence="2">
    <location>
        <begin position="98"/>
        <end position="109"/>
    </location>
</feature>
<feature type="coiled-coil region" evidence="1">
    <location>
        <begin position="595"/>
        <end position="731"/>
    </location>
</feature>
<feature type="compositionally biased region" description="Polar residues" evidence="2">
    <location>
        <begin position="62"/>
        <end position="71"/>
    </location>
</feature>
<feature type="compositionally biased region" description="Polar residues" evidence="2">
    <location>
        <begin position="983"/>
        <end position="999"/>
    </location>
</feature>
<evidence type="ECO:0000256" key="1">
    <source>
        <dbReference type="SAM" id="Coils"/>
    </source>
</evidence>
<feature type="compositionally biased region" description="Low complexity" evidence="2">
    <location>
        <begin position="178"/>
        <end position="190"/>
    </location>
</feature>
<dbReference type="Proteomes" id="UP000193411">
    <property type="component" value="Unassembled WGS sequence"/>
</dbReference>
<feature type="region of interest" description="Disordered" evidence="2">
    <location>
        <begin position="1"/>
        <end position="156"/>
    </location>
</feature>
<feature type="coiled-coil region" evidence="1">
    <location>
        <begin position="245"/>
        <end position="343"/>
    </location>
</feature>
<evidence type="ECO:0000313" key="4">
    <source>
        <dbReference type="Proteomes" id="UP000193411"/>
    </source>
</evidence>
<gene>
    <name evidence="3" type="ORF">BCR44DRAFT_1066593</name>
</gene>
<feature type="coiled-coil region" evidence="1">
    <location>
        <begin position="494"/>
        <end position="556"/>
    </location>
</feature>
<feature type="compositionally biased region" description="Low complexity" evidence="2">
    <location>
        <begin position="79"/>
        <end position="95"/>
    </location>
</feature>
<dbReference type="SUPFAM" id="SSF57997">
    <property type="entry name" value="Tropomyosin"/>
    <property type="match status" value="1"/>
</dbReference>
<dbReference type="EMBL" id="MCFL01000016">
    <property type="protein sequence ID" value="ORZ36499.1"/>
    <property type="molecule type" value="Genomic_DNA"/>
</dbReference>
<evidence type="ECO:0000256" key="2">
    <source>
        <dbReference type="SAM" id="MobiDB-lite"/>
    </source>
</evidence>
<keyword evidence="1" id="KW-0175">Coiled coil</keyword>
<dbReference type="OrthoDB" id="2130750at2759"/>
<feature type="compositionally biased region" description="Low complexity" evidence="2">
    <location>
        <begin position="31"/>
        <end position="53"/>
    </location>
</feature>
<organism evidence="3 4">
    <name type="scientific">Catenaria anguillulae PL171</name>
    <dbReference type="NCBI Taxonomy" id="765915"/>
    <lineage>
        <taxon>Eukaryota</taxon>
        <taxon>Fungi</taxon>
        <taxon>Fungi incertae sedis</taxon>
        <taxon>Blastocladiomycota</taxon>
        <taxon>Blastocladiomycetes</taxon>
        <taxon>Blastocladiales</taxon>
        <taxon>Catenariaceae</taxon>
        <taxon>Catenaria</taxon>
    </lineage>
</organism>
<comment type="caution">
    <text evidence="3">The sequence shown here is derived from an EMBL/GenBank/DDBJ whole genome shotgun (WGS) entry which is preliminary data.</text>
</comment>
<protein>
    <submittedName>
        <fullName evidence="3">Uncharacterized protein</fullName>
    </submittedName>
</protein>
<dbReference type="Gene3D" id="1.10.287.1490">
    <property type="match status" value="3"/>
</dbReference>
<name>A0A1Y2HPN7_9FUNG</name>
<dbReference type="AlphaFoldDB" id="A0A1Y2HPN7"/>